<name>A0AAV1Z366_9ARAC</name>
<feature type="region of interest" description="Disordered" evidence="1">
    <location>
        <begin position="1"/>
        <end position="24"/>
    </location>
</feature>
<dbReference type="Proteomes" id="UP001497382">
    <property type="component" value="Unassembled WGS sequence"/>
</dbReference>
<dbReference type="AlphaFoldDB" id="A0AAV1Z366"/>
<dbReference type="EMBL" id="CAXIEN010000017">
    <property type="protein sequence ID" value="CAL1265377.1"/>
    <property type="molecule type" value="Genomic_DNA"/>
</dbReference>
<evidence type="ECO:0000313" key="2">
    <source>
        <dbReference type="EMBL" id="CAL1265377.1"/>
    </source>
</evidence>
<reference evidence="2 3" key="1">
    <citation type="submission" date="2024-04" db="EMBL/GenBank/DDBJ databases">
        <authorList>
            <person name="Rising A."/>
            <person name="Reimegard J."/>
            <person name="Sonavane S."/>
            <person name="Akerstrom W."/>
            <person name="Nylinder S."/>
            <person name="Hedman E."/>
            <person name="Kallberg Y."/>
        </authorList>
    </citation>
    <scope>NUCLEOTIDE SEQUENCE [LARGE SCALE GENOMIC DNA]</scope>
</reference>
<sequence>MEGMTRDYSESFESDLSSDNDSKSPHGYLSFFTKISDDLQVHFSRNSGKEDYCKDIYEDIYSTPISGSYSYYKDLVDAAQKSDARNGDQKKTRFEFHEQPATPFSEFFCSSACSGHFNPTVGAGPFEELFQVLEPTQQACCLQALETFSYTIASTHCSQNSETMAAMPNEVFCNPSLDDGYSDFIDIFNRWTSDGFPTEFSSCSTNNF</sequence>
<accession>A0AAV1Z366</accession>
<keyword evidence="3" id="KW-1185">Reference proteome</keyword>
<evidence type="ECO:0000313" key="3">
    <source>
        <dbReference type="Proteomes" id="UP001497382"/>
    </source>
</evidence>
<gene>
    <name evidence="2" type="ORF">LARSCL_LOCUS2493</name>
</gene>
<comment type="caution">
    <text evidence="2">The sequence shown here is derived from an EMBL/GenBank/DDBJ whole genome shotgun (WGS) entry which is preliminary data.</text>
</comment>
<evidence type="ECO:0000256" key="1">
    <source>
        <dbReference type="SAM" id="MobiDB-lite"/>
    </source>
</evidence>
<proteinExistence type="predicted"/>
<protein>
    <submittedName>
        <fullName evidence="2">Uncharacterized protein</fullName>
    </submittedName>
</protein>
<organism evidence="2 3">
    <name type="scientific">Larinioides sclopetarius</name>
    <dbReference type="NCBI Taxonomy" id="280406"/>
    <lineage>
        <taxon>Eukaryota</taxon>
        <taxon>Metazoa</taxon>
        <taxon>Ecdysozoa</taxon>
        <taxon>Arthropoda</taxon>
        <taxon>Chelicerata</taxon>
        <taxon>Arachnida</taxon>
        <taxon>Araneae</taxon>
        <taxon>Araneomorphae</taxon>
        <taxon>Entelegynae</taxon>
        <taxon>Araneoidea</taxon>
        <taxon>Araneidae</taxon>
        <taxon>Larinioides</taxon>
    </lineage>
</organism>